<protein>
    <submittedName>
        <fullName evidence="5">Tape measure protein</fullName>
    </submittedName>
</protein>
<proteinExistence type="predicted"/>
<feature type="domain" description="Transglycosylase SLT" evidence="3">
    <location>
        <begin position="1622"/>
        <end position="1683"/>
    </location>
</feature>
<dbReference type="Pfam" id="PF20155">
    <property type="entry name" value="TMP_3"/>
    <property type="match status" value="1"/>
</dbReference>
<keyword evidence="6" id="KW-1185">Reference proteome</keyword>
<dbReference type="SUPFAM" id="SSF53955">
    <property type="entry name" value="Lysozyme-like"/>
    <property type="match status" value="1"/>
</dbReference>
<name>A0A346FD02_9CAUD</name>
<keyword evidence="1" id="KW-1245">Viral tail assembly</keyword>
<dbReference type="EMBL" id="MH479925">
    <property type="protein sequence ID" value="AXN53616.1"/>
    <property type="molecule type" value="Genomic_DNA"/>
</dbReference>
<sequence length="1851" mass="193477">MAIELAQAYVSLHIESKDVPKEVGQALGGNQTQREATKAGEKSGGKFASGMGKVLLGAGAAVGAAGGAAIGGALASGFSRLSKIEEAKSKLTGLGNTSMATSEAMDSALQSVQGTAYGLDDAATIAASAMAAGVKPGKELTNYLKLTADTASITGASLSDTGRVMNNVTTLNNAYNDSLQVLAQRGLPIYTWLSEELGVSTAAVKDLAKEGKISAAVFQRAIAKHVSGAALDAGDTVQGSFENMVTAVTRLGAAFLEPSFKRGPGLIAGITTRIDALAPTVRNLGMDVDDTIFNKLIPGLEKGYAAAKPWAEMQWKSGIGLALQEAGDAIQELTPAVKDLFKATGLGGGAAGVSMFGFITAGVQAFTAGLEAVTPLIKSVSGFLAEHTGIVKAAVGAYLTFKFAQMALGGLRAGWAQTAAASGGALARMRAGMSTANIQGGVLTRTVSGIFTTAGAAAATTARPISAINTLLRGTGTSAAVSGRELSRISTNLQNWGSSTTPIIAGTNRQISTFGSNTRTAATNTGTLGQRFANAGRNALTAGGQMAKAIGSTLGLTAAIVGVGMLAQSWSDARANSQRYAASLKDVEKAQSTAFNALIASRGETTPDVVAATAEQVKGVEDALNSVKGPAWHQRLGDFFQPSGEDSFSIGNIPGLGPDMPEKLSKPSRMQENHDDSQRALKVMDALKITTEEMGVAVSGTSLQWQTMRDRLTAAGDGGNYLLSKMVPLRIEHEASAKAARELAPGTMELGRAIDIMGDSSASASTKLKALKEAMDAANPQGDRASGMAAYGEAIRQVQNEIGNLSGVVIRADGSLDTVNESGAKLYATLRSLAEGAGQAAVSGNMEDMKRVAQENEQVFRQLADATGLSIGKIKELYGTFGGKTVDITMSLANQPEIISQLGFIKSQLDGVKTNVPITIGADQVTKDTEAYLTGLGIKVDRLADPSGKTVKINAQSEGAEAALAGVMQKIIEFNNSNPEANMDLNTARFNLKAGEATDALTRLKNSDATPQPVDLIIDKLLQGKQISVQELAVLSATTANPKVALEAKEVMAKIQAINDALDQAARERRARIVMEELRTGQMTSEQFGQNFDRNIRSRANENGSITMDHFANGGFKHINKPTKADIYQGRGAGTVFAESKTKGEAYIPLAPEKRGRSSQILGTVAKAFGFQLLKNGQSKVNLNKGNPNPKDFKGTVVNGMRVYADGGISIDDFDALARGEIHGNVPLQGAPYVWGGVHWGDCSGAMSAFSNLAAGLPPWGSRWATGSAEGELKRRGFTMGRGSDGDLRFGWHNNGVGHTAGTLPSGANVEMGGANNGGAYNGSVGADDGQFTNHAYMSGFGGGYDYSSPEGEDKGGYVIRPDGSFYYDPNLNTSGGSNSTIVGPFDGGGNTDSISGLFGSAASAAVAGQVSDILGVFGIPDQPSQLAAYNEYIDARKGYLSGMLEKLNKEEREKNGGTDGTGSKLKDGSASPLERQELKDKKDQLKRSYDDAKFERSMKYDEAKDMLADKYRPKGSDKNAYRRELDELEDRYKREEFDKEREYDDAVDALERGLTNKYLRNDQPGTSAPESETGAQQSGPQEQVINYNPAAGAGQWAPYVARVLTMLGLDQALGDKVIAQIDIESKGDPRAVNEGYSAGGGHPSGLLQTLPDTFNAFKSGQLSSDIFDPMANIYAGCNYANNDPKYKDRGIAGIWPTTAGYAKGGPVSGKGTGTSDEIPLWASNGEFIVDAATTKAAGALLPHLNGNPKLAAAVSDFVMGTGNLAKQYSPQIGIAAGVADAVNSTAVGAARQIQSTATGFANQFRHNAPANSTVDNRVMIESISAKDADDIARKIARNQRVRAMTYSGRP</sequence>
<feature type="compositionally biased region" description="Basic and acidic residues" evidence="2">
    <location>
        <begin position="1475"/>
        <end position="1487"/>
    </location>
</feature>
<dbReference type="Pfam" id="PF01464">
    <property type="entry name" value="SLT"/>
    <property type="match status" value="1"/>
</dbReference>
<evidence type="ECO:0000313" key="6">
    <source>
        <dbReference type="Proteomes" id="UP000258385"/>
    </source>
</evidence>
<evidence type="ECO:0000256" key="2">
    <source>
        <dbReference type="SAM" id="MobiDB-lite"/>
    </source>
</evidence>
<organism evidence="5 6">
    <name type="scientific">Gordonia phage Ronaldo</name>
    <dbReference type="NCBI Taxonomy" id="2250397"/>
    <lineage>
        <taxon>Viruses</taxon>
        <taxon>Duplodnaviria</taxon>
        <taxon>Heunggongvirae</taxon>
        <taxon>Uroviricota</taxon>
        <taxon>Caudoviricetes</taxon>
        <taxon>Ronaldovirus</taxon>
        <taxon>Ronaldovirus ronaldo</taxon>
    </lineage>
</organism>
<evidence type="ECO:0000259" key="3">
    <source>
        <dbReference type="Pfam" id="PF01464"/>
    </source>
</evidence>
<accession>A0A346FD02</accession>
<dbReference type="Gene3D" id="1.10.530.10">
    <property type="match status" value="1"/>
</dbReference>
<keyword evidence="1" id="KW-1188">Viral release from host cell</keyword>
<dbReference type="InterPro" id="IPR023346">
    <property type="entry name" value="Lysozyme-like_dom_sf"/>
</dbReference>
<feature type="compositionally biased region" description="Polar residues" evidence="2">
    <location>
        <begin position="1564"/>
        <end position="1581"/>
    </location>
</feature>
<dbReference type="Proteomes" id="UP000258385">
    <property type="component" value="Segment"/>
</dbReference>
<feature type="region of interest" description="Disordered" evidence="2">
    <location>
        <begin position="1452"/>
        <end position="1487"/>
    </location>
</feature>
<dbReference type="RefSeq" id="YP_009807750.1">
    <property type="nucleotide sequence ID" value="NC_048028.1"/>
</dbReference>
<evidence type="ECO:0000256" key="1">
    <source>
        <dbReference type="ARBA" id="ARBA00022465"/>
    </source>
</evidence>
<dbReference type="InterPro" id="IPR013491">
    <property type="entry name" value="Tape_meas_N"/>
</dbReference>
<gene>
    <name evidence="5" type="primary">54</name>
    <name evidence="5" type="ORF">SEA_RONALDO_54</name>
</gene>
<evidence type="ECO:0000259" key="4">
    <source>
        <dbReference type="Pfam" id="PF20155"/>
    </source>
</evidence>
<dbReference type="GeneID" id="54998634"/>
<feature type="domain" description="Tape measure protein N-terminal" evidence="4">
    <location>
        <begin position="78"/>
        <end position="254"/>
    </location>
</feature>
<feature type="region of interest" description="Disordered" evidence="2">
    <location>
        <begin position="1554"/>
        <end position="1581"/>
    </location>
</feature>
<dbReference type="GO" id="GO:0098003">
    <property type="term" value="P:viral tail assembly"/>
    <property type="evidence" value="ECO:0007669"/>
    <property type="project" value="UniProtKB-KW"/>
</dbReference>
<dbReference type="KEGG" id="vg:54998634"/>
<dbReference type="InterPro" id="IPR008258">
    <property type="entry name" value="Transglycosylase_SLT_dom_1"/>
</dbReference>
<evidence type="ECO:0000313" key="5">
    <source>
        <dbReference type="EMBL" id="AXN53616.1"/>
    </source>
</evidence>
<reference evidence="5 6" key="1">
    <citation type="submission" date="2018-06" db="EMBL/GenBank/DDBJ databases">
        <authorList>
            <person name="DeCurzio J.M."/>
            <person name="Delesalle V.A."/>
            <person name="Garlena R.A."/>
            <person name="Russell D.A."/>
            <person name="Pope W.H."/>
            <person name="Jacobs-Sera D."/>
            <person name="Hatfull G.F."/>
        </authorList>
    </citation>
    <scope>NUCLEOTIDE SEQUENCE [LARGE SCALE GENOMIC DNA]</scope>
</reference>